<keyword evidence="1" id="KW-0472">Membrane</keyword>
<dbReference type="InterPro" id="IPR027628">
    <property type="entry name" value="DotA_TraY"/>
</dbReference>
<feature type="transmembrane region" description="Helical" evidence="1">
    <location>
        <begin position="67"/>
        <end position="85"/>
    </location>
</feature>
<keyword evidence="4" id="KW-1185">Reference proteome</keyword>
<feature type="transmembrane region" description="Helical" evidence="1">
    <location>
        <begin position="612"/>
        <end position="645"/>
    </location>
</feature>
<feature type="chain" id="PRO_5002191509" evidence="2">
    <location>
        <begin position="23"/>
        <end position="771"/>
    </location>
</feature>
<name>A0A0C5W2L9_9GAMM</name>
<evidence type="ECO:0000256" key="1">
    <source>
        <dbReference type="SAM" id="Phobius"/>
    </source>
</evidence>
<protein>
    <submittedName>
        <fullName evidence="3">Uncharacterized protein</fullName>
    </submittedName>
</protein>
<dbReference type="Proteomes" id="UP000032266">
    <property type="component" value="Chromosome"/>
</dbReference>
<dbReference type="OrthoDB" id="7010241at2"/>
<dbReference type="NCBIfam" id="TIGR04346">
    <property type="entry name" value="DotA_TraY"/>
    <property type="match status" value="1"/>
</dbReference>
<feature type="transmembrane region" description="Helical" evidence="1">
    <location>
        <begin position="566"/>
        <end position="591"/>
    </location>
</feature>
<dbReference type="EMBL" id="CP007142">
    <property type="protein sequence ID" value="AJQ96919.1"/>
    <property type="molecule type" value="Genomic_DNA"/>
</dbReference>
<sequence length="771" mass="81340">MKTLKIILILLPLLLSSSGAFASITDVDPQDKSLEYLRYIFGSTVDVITGGTGPANPDSVLGAMSQILNTGMLVFTGLIIGYVFLTGVLNSAHEGNPLGRMYSTMWVPLRMVVALALVLPFSGGYSTMQIGVMWLAGHGIGLANSTWNAALDHITGTGTLYPPQITVDYENTAMRILESRVCMHGINTADRHINVEEKPVEIVDDDQVVSVRSSGTTEAPLVPVQHRVMQRYDSVYGLAGAGIAYGAAWLSGFPNGIPRSYGSNPCGSITLEFAEIDEGTAIDTPVRSFQNKVIAAHAQLDEDLDSLAREIVLSTVDETAPAPDQTAYNLAVNNFKMEYQKAISDALSEIASARVNKWAGGNPDAAGMTVGARDAGWISVGAWYWDLQRVNAETQKMVSVKAELVGPTEAALEHDDYQSFMDGLAAYSQNMLVTDPATGTPVNALERSTYADDNATLGFVMGRVESVINFALSEPDPVAGLANVGHVIIGTFETALTAAFVSDLAACVADDTSEAVGGLIGGAARPVTSTLCRMTNKALWSLVGAGLLLIPIALMLAFYLPATPMILWIMGVAGWFVMLIEAVIAAPIWAVSHAMPEGSGFIGERAKAGYMVALSVFLRPALAIFGFFASMLLVIVMLKVVMLIFLPAMSGMIGDSISGVVTAVAMLGIFTVLIIQIAHRAFGLIHEVPDKVLRYIGGGSENLGEASQEQQSRSVFVGGAAKVVGGAGHTMRDKTRGGAQSMADAAGSGLKNAAGAAKTGMSKISKMLSPK</sequence>
<proteinExistence type="predicted"/>
<evidence type="ECO:0000313" key="4">
    <source>
        <dbReference type="Proteomes" id="UP000032266"/>
    </source>
</evidence>
<feature type="transmembrane region" description="Helical" evidence="1">
    <location>
        <begin position="105"/>
        <end position="125"/>
    </location>
</feature>
<accession>A0A0C5W2L9</accession>
<keyword evidence="1" id="KW-1133">Transmembrane helix</keyword>
<reference evidence="3 4" key="1">
    <citation type="submission" date="2014-01" db="EMBL/GenBank/DDBJ databases">
        <title>Full genme sequencing of cellulolytic bacterium Gynuella sunshinyii YC6258T gen. nov., sp. nov.</title>
        <authorList>
            <person name="Khan H."/>
            <person name="Chung E.J."/>
            <person name="Chung Y.R."/>
        </authorList>
    </citation>
    <scope>NUCLEOTIDE SEQUENCE [LARGE SCALE GENOMIC DNA]</scope>
    <source>
        <strain evidence="3 4">YC6258</strain>
    </source>
</reference>
<organism evidence="3 4">
    <name type="scientific">Gynuella sunshinyii YC6258</name>
    <dbReference type="NCBI Taxonomy" id="1445510"/>
    <lineage>
        <taxon>Bacteria</taxon>
        <taxon>Pseudomonadati</taxon>
        <taxon>Pseudomonadota</taxon>
        <taxon>Gammaproteobacteria</taxon>
        <taxon>Oceanospirillales</taxon>
        <taxon>Saccharospirillaceae</taxon>
        <taxon>Gynuella</taxon>
    </lineage>
</organism>
<feature type="signal peptide" evidence="2">
    <location>
        <begin position="1"/>
        <end position="22"/>
    </location>
</feature>
<dbReference type="STRING" id="1445510.YC6258_04887"/>
<dbReference type="RefSeq" id="WP_044618813.1">
    <property type="nucleotide sequence ID" value="NZ_CP007142.1"/>
</dbReference>
<gene>
    <name evidence="3" type="ORF">YC6258_04887</name>
</gene>
<keyword evidence="1" id="KW-0812">Transmembrane</keyword>
<dbReference type="HOGENOM" id="CLU_023238_0_0_6"/>
<dbReference type="KEGG" id="gsn:YC6258_04887"/>
<feature type="transmembrane region" description="Helical" evidence="1">
    <location>
        <begin position="657"/>
        <end position="675"/>
    </location>
</feature>
<feature type="transmembrane region" description="Helical" evidence="1">
    <location>
        <begin position="538"/>
        <end position="560"/>
    </location>
</feature>
<dbReference type="PATRIC" id="fig|1445510.3.peg.4848"/>
<keyword evidence="2" id="KW-0732">Signal</keyword>
<evidence type="ECO:0000313" key="3">
    <source>
        <dbReference type="EMBL" id="AJQ96919.1"/>
    </source>
</evidence>
<evidence type="ECO:0000256" key="2">
    <source>
        <dbReference type="SAM" id="SignalP"/>
    </source>
</evidence>
<dbReference type="AlphaFoldDB" id="A0A0C5W2L9"/>